<feature type="transmembrane region" description="Helical" evidence="1">
    <location>
        <begin position="21"/>
        <end position="38"/>
    </location>
</feature>
<sequence>MNLLTPHRRNIDGKKIAKKKLVVLIIAISIIAILIRSPKKVTIFIEIIENTSPNIDRDFL</sequence>
<keyword evidence="1" id="KW-0472">Membrane</keyword>
<protein>
    <submittedName>
        <fullName evidence="2">Uncharacterized protein</fullName>
    </submittedName>
</protein>
<comment type="caution">
    <text evidence="2">The sequence shown here is derived from an EMBL/GenBank/DDBJ whole genome shotgun (WGS) entry which is preliminary data.</text>
</comment>
<gene>
    <name evidence="2" type="ORF">BpHYR1_012886</name>
</gene>
<dbReference type="AlphaFoldDB" id="A0A3M7QGZ8"/>
<name>A0A3M7QGZ8_BRAPC</name>
<dbReference type="Proteomes" id="UP000276133">
    <property type="component" value="Unassembled WGS sequence"/>
</dbReference>
<evidence type="ECO:0000313" key="3">
    <source>
        <dbReference type="Proteomes" id="UP000276133"/>
    </source>
</evidence>
<dbReference type="EMBL" id="REGN01006265">
    <property type="protein sequence ID" value="RNA10208.1"/>
    <property type="molecule type" value="Genomic_DNA"/>
</dbReference>
<reference evidence="2 3" key="1">
    <citation type="journal article" date="2018" name="Sci. Rep.">
        <title>Genomic signatures of local adaptation to the degree of environmental predictability in rotifers.</title>
        <authorList>
            <person name="Franch-Gras L."/>
            <person name="Hahn C."/>
            <person name="Garcia-Roger E.M."/>
            <person name="Carmona M.J."/>
            <person name="Serra M."/>
            <person name="Gomez A."/>
        </authorList>
    </citation>
    <scope>NUCLEOTIDE SEQUENCE [LARGE SCALE GENOMIC DNA]</scope>
    <source>
        <strain evidence="2">HYR1</strain>
    </source>
</reference>
<proteinExistence type="predicted"/>
<keyword evidence="1" id="KW-0812">Transmembrane</keyword>
<evidence type="ECO:0000313" key="2">
    <source>
        <dbReference type="EMBL" id="RNA10208.1"/>
    </source>
</evidence>
<evidence type="ECO:0000256" key="1">
    <source>
        <dbReference type="SAM" id="Phobius"/>
    </source>
</evidence>
<accession>A0A3M7QGZ8</accession>
<keyword evidence="3" id="KW-1185">Reference proteome</keyword>
<organism evidence="2 3">
    <name type="scientific">Brachionus plicatilis</name>
    <name type="common">Marine rotifer</name>
    <name type="synonym">Brachionus muelleri</name>
    <dbReference type="NCBI Taxonomy" id="10195"/>
    <lineage>
        <taxon>Eukaryota</taxon>
        <taxon>Metazoa</taxon>
        <taxon>Spiralia</taxon>
        <taxon>Gnathifera</taxon>
        <taxon>Rotifera</taxon>
        <taxon>Eurotatoria</taxon>
        <taxon>Monogononta</taxon>
        <taxon>Pseudotrocha</taxon>
        <taxon>Ploima</taxon>
        <taxon>Brachionidae</taxon>
        <taxon>Brachionus</taxon>
    </lineage>
</organism>
<keyword evidence="1" id="KW-1133">Transmembrane helix</keyword>